<proteinExistence type="predicted"/>
<dbReference type="EMBL" id="MT141809">
    <property type="protein sequence ID" value="QJA70644.1"/>
    <property type="molecule type" value="Genomic_DNA"/>
</dbReference>
<organism evidence="3">
    <name type="scientific">viral metagenome</name>
    <dbReference type="NCBI Taxonomy" id="1070528"/>
    <lineage>
        <taxon>unclassified sequences</taxon>
        <taxon>metagenomes</taxon>
        <taxon>organismal metagenomes</taxon>
    </lineage>
</organism>
<dbReference type="AlphaFoldDB" id="A0A6M3L1C4"/>
<accession>A0A6M3L1C4</accession>
<dbReference type="EMBL" id="MT142772">
    <property type="protein sequence ID" value="QJA88343.1"/>
    <property type="molecule type" value="Genomic_DNA"/>
</dbReference>
<name>A0A6M3L1C4_9ZZZZ</name>
<gene>
    <name evidence="2" type="ORF">MM415A03618_0011</name>
    <name evidence="3" type="ORF">MM415B02779_0004</name>
</gene>
<evidence type="ECO:0000256" key="1">
    <source>
        <dbReference type="SAM" id="MobiDB-lite"/>
    </source>
</evidence>
<protein>
    <submittedName>
        <fullName evidence="3">Uncharacterized protein</fullName>
    </submittedName>
</protein>
<sequence length="90" mass="10323">MTTRDLFAAHAMRLIGESVIHASEPSDMAKTSNEDLAAWAYDLADAMMDERHRRDKKRREADSACDAMLAEMDERDERQKRKHPDGETTD</sequence>
<feature type="compositionally biased region" description="Basic and acidic residues" evidence="1">
    <location>
        <begin position="52"/>
        <end position="62"/>
    </location>
</feature>
<evidence type="ECO:0000313" key="2">
    <source>
        <dbReference type="EMBL" id="QJA70644.1"/>
    </source>
</evidence>
<reference evidence="3" key="1">
    <citation type="submission" date="2020-03" db="EMBL/GenBank/DDBJ databases">
        <title>The deep terrestrial virosphere.</title>
        <authorList>
            <person name="Holmfeldt K."/>
            <person name="Nilsson E."/>
            <person name="Simone D."/>
            <person name="Lopez-Fernandez M."/>
            <person name="Wu X."/>
            <person name="de Brujin I."/>
            <person name="Lundin D."/>
            <person name="Andersson A."/>
            <person name="Bertilsson S."/>
            <person name="Dopson M."/>
        </authorList>
    </citation>
    <scope>NUCLEOTIDE SEQUENCE</scope>
    <source>
        <strain evidence="2">MM415A03618</strain>
        <strain evidence="3">MM415B02779</strain>
    </source>
</reference>
<feature type="region of interest" description="Disordered" evidence="1">
    <location>
        <begin position="52"/>
        <end position="90"/>
    </location>
</feature>
<evidence type="ECO:0000313" key="3">
    <source>
        <dbReference type="EMBL" id="QJA88343.1"/>
    </source>
</evidence>